<dbReference type="EMBL" id="MPIN01000003">
    <property type="protein sequence ID" value="OJH40260.1"/>
    <property type="molecule type" value="Genomic_DNA"/>
</dbReference>
<evidence type="ECO:0000313" key="2">
    <source>
        <dbReference type="Proteomes" id="UP000182229"/>
    </source>
</evidence>
<gene>
    <name evidence="1" type="ORF">BON30_14550</name>
</gene>
<proteinExistence type="predicted"/>
<dbReference type="Proteomes" id="UP000182229">
    <property type="component" value="Unassembled WGS sequence"/>
</dbReference>
<reference evidence="2" key="1">
    <citation type="submission" date="2016-11" db="EMBL/GenBank/DDBJ databases">
        <authorList>
            <person name="Shukria A."/>
            <person name="Stevens D.C."/>
        </authorList>
    </citation>
    <scope>NUCLEOTIDE SEQUENCE [LARGE SCALE GENOMIC DNA]</scope>
    <source>
        <strain evidence="2">Cbfe23</strain>
    </source>
</reference>
<comment type="caution">
    <text evidence="1">The sequence shown here is derived from an EMBL/GenBank/DDBJ whole genome shotgun (WGS) entry which is preliminary data.</text>
</comment>
<accession>A0A1L9BDB7</accession>
<sequence>MQGHQGSAGQAILSEANQTQGLTQHSRQPFAGFISSILTRECFIDLVVIIPDLHLTGALWQMTRDLQDTEPRGLKHHGFTFESGLNQCHPVNFTHPDLLVFSVGDDPLPVSSQTGLWGDMRGRDLNPRTGFDGMDP</sequence>
<name>A0A1L9BDB7_9BACT</name>
<protein>
    <submittedName>
        <fullName evidence="1">Uncharacterized protein</fullName>
    </submittedName>
</protein>
<dbReference type="AlphaFoldDB" id="A0A1L9BDB7"/>
<organism evidence="1 2">
    <name type="scientific">Cystobacter ferrugineus</name>
    <dbReference type="NCBI Taxonomy" id="83449"/>
    <lineage>
        <taxon>Bacteria</taxon>
        <taxon>Pseudomonadati</taxon>
        <taxon>Myxococcota</taxon>
        <taxon>Myxococcia</taxon>
        <taxon>Myxococcales</taxon>
        <taxon>Cystobacterineae</taxon>
        <taxon>Archangiaceae</taxon>
        <taxon>Cystobacter</taxon>
    </lineage>
</organism>
<reference evidence="1 2" key="2">
    <citation type="submission" date="2016-12" db="EMBL/GenBank/DDBJ databases">
        <title>Draft Genome Sequence of Cystobacter ferrugineus Strain Cbfe23.</title>
        <authorList>
            <person name="Akbar S."/>
            <person name="Dowd S.E."/>
            <person name="Stevens D.C."/>
        </authorList>
    </citation>
    <scope>NUCLEOTIDE SEQUENCE [LARGE SCALE GENOMIC DNA]</scope>
    <source>
        <strain evidence="1 2">Cbfe23</strain>
    </source>
</reference>
<evidence type="ECO:0000313" key="1">
    <source>
        <dbReference type="EMBL" id="OJH40260.1"/>
    </source>
</evidence>
<keyword evidence="2" id="KW-1185">Reference proteome</keyword>